<keyword evidence="1" id="KW-1133">Transmembrane helix</keyword>
<dbReference type="KEGG" id="bpip:BPP43_07985"/>
<dbReference type="EMBL" id="CP002873">
    <property type="protein sequence ID" value="AGA66799.1"/>
    <property type="molecule type" value="Genomic_DNA"/>
</dbReference>
<evidence type="ECO:0000313" key="3">
    <source>
        <dbReference type="Proteomes" id="UP000010793"/>
    </source>
</evidence>
<gene>
    <name evidence="2" type="ORF">BPP43_07985</name>
</gene>
<protein>
    <submittedName>
        <fullName evidence="2">Uncharacterized protein</fullName>
    </submittedName>
</protein>
<evidence type="ECO:0000256" key="1">
    <source>
        <dbReference type="SAM" id="Phobius"/>
    </source>
</evidence>
<accession>A0A3B6VXS2</accession>
<keyword evidence="1" id="KW-0812">Transmembrane</keyword>
<keyword evidence="3" id="KW-1185">Reference proteome</keyword>
<evidence type="ECO:0000313" key="2">
    <source>
        <dbReference type="EMBL" id="AGA66799.1"/>
    </source>
</evidence>
<dbReference type="AlphaFoldDB" id="A0A3B6VXS2"/>
<name>A0A3B6VXS2_BRAPL</name>
<proteinExistence type="predicted"/>
<feature type="transmembrane region" description="Helical" evidence="1">
    <location>
        <begin position="61"/>
        <end position="82"/>
    </location>
</feature>
<sequence length="96" mass="10782">MWHAARALPTVAPSRCLAAGTQSVGKRTGGMYPKGTLRKGASSQNNKNIKIFLVNLKVFKYIISFFIQLFPIAKITVGYRIVHENKKYQIDKIQSL</sequence>
<keyword evidence="1" id="KW-0472">Membrane</keyword>
<dbReference type="Proteomes" id="UP000010793">
    <property type="component" value="Chromosome"/>
</dbReference>
<reference evidence="2 3" key="1">
    <citation type="journal article" date="2013" name="Genome Announc.">
        <title>Complete Genome Sequence of the Porcine Strain Brachyspira pilosicoli P43/6/78(T.).</title>
        <authorList>
            <person name="Lin C."/>
            <person name="den Bakker H.C."/>
            <person name="Suzuki H."/>
            <person name="Lefebure T."/>
            <person name="Ponnala L."/>
            <person name="Sun Q."/>
            <person name="Stanhope M.J."/>
            <person name="Wiedmann M."/>
            <person name="Duhamel G.E."/>
        </authorList>
    </citation>
    <scope>NUCLEOTIDE SEQUENCE [LARGE SCALE GENOMIC DNA]</scope>
    <source>
        <strain evidence="2 3">P43/6/78</strain>
    </source>
</reference>
<organism evidence="2 3">
    <name type="scientific">Brachyspira pilosicoli P43/6/78</name>
    <dbReference type="NCBI Taxonomy" id="1042417"/>
    <lineage>
        <taxon>Bacteria</taxon>
        <taxon>Pseudomonadati</taxon>
        <taxon>Spirochaetota</taxon>
        <taxon>Spirochaetia</taxon>
        <taxon>Brachyspirales</taxon>
        <taxon>Brachyspiraceae</taxon>
        <taxon>Brachyspira</taxon>
    </lineage>
</organism>